<organism evidence="2 3">
    <name type="scientific">Gigaspora rosea</name>
    <dbReference type="NCBI Taxonomy" id="44941"/>
    <lineage>
        <taxon>Eukaryota</taxon>
        <taxon>Fungi</taxon>
        <taxon>Fungi incertae sedis</taxon>
        <taxon>Mucoromycota</taxon>
        <taxon>Glomeromycotina</taxon>
        <taxon>Glomeromycetes</taxon>
        <taxon>Diversisporales</taxon>
        <taxon>Gigasporaceae</taxon>
        <taxon>Gigaspora</taxon>
    </lineage>
</organism>
<accession>A0A397UC14</accession>
<dbReference type="EMBL" id="QKWP01001606">
    <property type="protein sequence ID" value="RIB07734.1"/>
    <property type="molecule type" value="Genomic_DNA"/>
</dbReference>
<evidence type="ECO:0000313" key="2">
    <source>
        <dbReference type="EMBL" id="RIB07734.1"/>
    </source>
</evidence>
<evidence type="ECO:0000313" key="3">
    <source>
        <dbReference type="Proteomes" id="UP000266673"/>
    </source>
</evidence>
<keyword evidence="1" id="KW-1133">Transmembrane helix</keyword>
<name>A0A397UC14_9GLOM</name>
<keyword evidence="1" id="KW-0472">Membrane</keyword>
<keyword evidence="3" id="KW-1185">Reference proteome</keyword>
<proteinExistence type="predicted"/>
<keyword evidence="1" id="KW-0812">Transmembrane</keyword>
<reference evidence="2 3" key="1">
    <citation type="submission" date="2018-06" db="EMBL/GenBank/DDBJ databases">
        <title>Comparative genomics reveals the genomic features of Rhizophagus irregularis, R. cerebriforme, R. diaphanum and Gigaspora rosea, and their symbiotic lifestyle signature.</title>
        <authorList>
            <person name="Morin E."/>
            <person name="San Clemente H."/>
            <person name="Chen E.C.H."/>
            <person name="De La Providencia I."/>
            <person name="Hainaut M."/>
            <person name="Kuo A."/>
            <person name="Kohler A."/>
            <person name="Murat C."/>
            <person name="Tang N."/>
            <person name="Roy S."/>
            <person name="Loubradou J."/>
            <person name="Henrissat B."/>
            <person name="Grigoriev I.V."/>
            <person name="Corradi N."/>
            <person name="Roux C."/>
            <person name="Martin F.M."/>
        </authorList>
    </citation>
    <scope>NUCLEOTIDE SEQUENCE [LARGE SCALE GENOMIC DNA]</scope>
    <source>
        <strain evidence="2 3">DAOM 194757</strain>
    </source>
</reference>
<gene>
    <name evidence="2" type="ORF">C2G38_2252435</name>
</gene>
<protein>
    <submittedName>
        <fullName evidence="2">Uncharacterized protein</fullName>
    </submittedName>
</protein>
<feature type="transmembrane region" description="Helical" evidence="1">
    <location>
        <begin position="23"/>
        <end position="45"/>
    </location>
</feature>
<evidence type="ECO:0000256" key="1">
    <source>
        <dbReference type="SAM" id="Phobius"/>
    </source>
</evidence>
<dbReference type="AlphaFoldDB" id="A0A397UC14"/>
<sequence>MRTNMPPFSGWQSSTDYNFATCIRILIIVASSLIIQSYCLLKFFFFVNVRSLKKSNVLIIIKFKLSYSMNEKMSKHDRSFMT</sequence>
<dbReference type="Proteomes" id="UP000266673">
    <property type="component" value="Unassembled WGS sequence"/>
</dbReference>
<comment type="caution">
    <text evidence="2">The sequence shown here is derived from an EMBL/GenBank/DDBJ whole genome shotgun (WGS) entry which is preliminary data.</text>
</comment>